<dbReference type="GO" id="GO:0000379">
    <property type="term" value="P:tRNA-type intron splice site recognition and cleavage"/>
    <property type="evidence" value="ECO:0007669"/>
    <property type="project" value="UniProtKB-UniRule"/>
</dbReference>
<feature type="domain" description="TSEN34 N-terminal" evidence="8">
    <location>
        <begin position="73"/>
        <end position="141"/>
    </location>
</feature>
<feature type="active site" evidence="5">
    <location>
        <position position="272"/>
    </location>
</feature>
<dbReference type="EMBL" id="SELW01000021">
    <property type="protein sequence ID" value="TID31313.1"/>
    <property type="molecule type" value="Genomic_DNA"/>
</dbReference>
<keyword evidence="3 4" id="KW-0456">Lyase</keyword>
<evidence type="ECO:0000256" key="6">
    <source>
        <dbReference type="SAM" id="MobiDB-lite"/>
    </source>
</evidence>
<dbReference type="InterPro" id="IPR036167">
    <property type="entry name" value="tRNA_intron_Endo_cat-like_sf"/>
</dbReference>
<dbReference type="SUPFAM" id="SSF53032">
    <property type="entry name" value="tRNA-intron endonuclease catalytic domain-like"/>
    <property type="match status" value="1"/>
</dbReference>
<evidence type="ECO:0000256" key="1">
    <source>
        <dbReference type="ARBA" id="ARBA00008078"/>
    </source>
</evidence>
<dbReference type="InterPro" id="IPR016690">
    <property type="entry name" value="TSEN34"/>
</dbReference>
<evidence type="ECO:0000256" key="4">
    <source>
        <dbReference type="PIRNR" id="PIRNR017250"/>
    </source>
</evidence>
<name>A0A4T0X7F7_9ASCO</name>
<dbReference type="AlphaFoldDB" id="A0A4T0X7F7"/>
<dbReference type="PANTHER" id="PTHR13070">
    <property type="entry name" value="TRNA-SPLICING ENDONUCLEASE SUBUNIT SEN34-RELATED"/>
    <property type="match status" value="1"/>
</dbReference>
<evidence type="ECO:0000256" key="2">
    <source>
        <dbReference type="ARBA" id="ARBA00022694"/>
    </source>
</evidence>
<evidence type="ECO:0000313" key="10">
    <source>
        <dbReference type="Proteomes" id="UP000307173"/>
    </source>
</evidence>
<organism evidence="9 10">
    <name type="scientific">Pichia inconspicua</name>
    <dbReference type="NCBI Taxonomy" id="52247"/>
    <lineage>
        <taxon>Eukaryota</taxon>
        <taxon>Fungi</taxon>
        <taxon>Dikarya</taxon>
        <taxon>Ascomycota</taxon>
        <taxon>Saccharomycotina</taxon>
        <taxon>Pichiomycetes</taxon>
        <taxon>Pichiales</taxon>
        <taxon>Pichiaceae</taxon>
        <taxon>Pichia</taxon>
    </lineage>
</organism>
<evidence type="ECO:0000313" key="9">
    <source>
        <dbReference type="EMBL" id="TID31313.1"/>
    </source>
</evidence>
<feature type="compositionally biased region" description="Pro residues" evidence="6">
    <location>
        <begin position="55"/>
        <end position="65"/>
    </location>
</feature>
<dbReference type="Proteomes" id="UP000307173">
    <property type="component" value="Unassembled WGS sequence"/>
</dbReference>
<sequence>MNNQLATPVPKVLANVQESILEVSLIRSTNPHVESPLRQVDSVNSGSPISNSTSPPSPTPSPTPTPTSETSLIPLYCYGEHILIFDDKDMRKLTVQYGISGQLSGTLPLAPQQNTLLGYPFRLSIVETIWCLKHGIAELIDGRSTTLSAINNWCNSQTEQLRLTSMHETALDNWRAEKRKETARARAGAGPRWSASTPDLHSTATLEREKRIVFMETPTAMKTSVPLTHTALTYSGKSLQVLQREYKMYSYLRRLGHSVLNGMRFGGSFVAYPGDPLRYHAHQVVDTRAYATEDVDLFALCNRARLATGVRKVWVVGGDPEEGEDEADEEDICSWGEGEMVCFSVEWAGF</sequence>
<feature type="domain" description="tRNA intron endonuclease catalytic" evidence="7">
    <location>
        <begin position="244"/>
        <end position="318"/>
    </location>
</feature>
<accession>A0A4T0X7F7</accession>
<dbReference type="CDD" id="cd22363">
    <property type="entry name" value="tRNA-intron_lyase_C"/>
    <property type="match status" value="1"/>
</dbReference>
<dbReference type="PIRSF" id="PIRSF017250">
    <property type="entry name" value="tRNA_splic_SEN34"/>
    <property type="match status" value="1"/>
</dbReference>
<protein>
    <recommendedName>
        <fullName evidence="4">tRNA-splicing endonuclease subunit Sen34</fullName>
        <ecNumber evidence="4">4.6.1.16</ecNumber>
    </recommendedName>
</protein>
<feature type="active site" evidence="5">
    <location>
        <position position="312"/>
    </location>
</feature>
<evidence type="ECO:0000259" key="7">
    <source>
        <dbReference type="Pfam" id="PF01974"/>
    </source>
</evidence>
<comment type="function">
    <text evidence="4">Constitutes one of the two catalytic subunit of the tRNA-splicing endonuclease complex, a complex responsible for identification and cleavage of the splice sites in pre-tRNA. It cleaves pre-tRNA at the 5'- and 3'-splice sites to release the intron. The products are an intron and two tRNA half-molecules bearing 2',3'-cyclic phosphate and 5'-OH termini. There are no conserved sequences at the splice sites, but the intron is invariably located at the same site in the gene, placing the splice sites an invariant distance from the constant structural features of the tRNA body.</text>
</comment>
<reference evidence="9 10" key="1">
    <citation type="journal article" date="2019" name="Front. Genet.">
        <title>Whole-Genome Sequencing of the Opportunistic Yeast Pathogen Candida inconspicua Uncovers Its Hybrid Origin.</title>
        <authorList>
            <person name="Mixao V."/>
            <person name="Hansen A.P."/>
            <person name="Saus E."/>
            <person name="Boekhout T."/>
            <person name="Lass-Florl C."/>
            <person name="Gabaldon T."/>
        </authorList>
    </citation>
    <scope>NUCLEOTIDE SEQUENCE [LARGE SCALE GENOMIC DNA]</scope>
    <source>
        <strain evidence="9 10">CBS 180</strain>
    </source>
</reference>
<dbReference type="OrthoDB" id="48041at2759"/>
<dbReference type="InterPro" id="IPR059049">
    <property type="entry name" value="TSEN34_N"/>
</dbReference>
<dbReference type="EC" id="4.6.1.16" evidence="4"/>
<feature type="region of interest" description="Disordered" evidence="6">
    <location>
        <begin position="32"/>
        <end position="69"/>
    </location>
</feature>
<dbReference type="Pfam" id="PF01974">
    <property type="entry name" value="tRNA_int_endo"/>
    <property type="match status" value="1"/>
</dbReference>
<gene>
    <name evidence="9" type="ORF">CANINC_000101</name>
</gene>
<keyword evidence="2 4" id="KW-0819">tRNA processing</keyword>
<feature type="active site" evidence="5">
    <location>
        <position position="280"/>
    </location>
</feature>
<dbReference type="Pfam" id="PF26577">
    <property type="entry name" value="TSEN34_N"/>
    <property type="match status" value="1"/>
</dbReference>
<comment type="similarity">
    <text evidence="1 4">Belongs to the tRNA-intron endonuclease family.</text>
</comment>
<dbReference type="STRING" id="52247.A0A4T0X7F7"/>
<dbReference type="Gene3D" id="3.40.1350.10">
    <property type="match status" value="1"/>
</dbReference>
<evidence type="ECO:0000256" key="5">
    <source>
        <dbReference type="PIRSR" id="PIRSR017250-50"/>
    </source>
</evidence>
<dbReference type="GO" id="GO:0000213">
    <property type="term" value="F:tRNA-intron lyase activity"/>
    <property type="evidence" value="ECO:0007669"/>
    <property type="project" value="UniProtKB-UniRule"/>
</dbReference>
<evidence type="ECO:0000256" key="3">
    <source>
        <dbReference type="ARBA" id="ARBA00023239"/>
    </source>
</evidence>
<dbReference type="GO" id="GO:0000214">
    <property type="term" value="C:tRNA-intron endonuclease complex"/>
    <property type="evidence" value="ECO:0007669"/>
    <property type="project" value="UniProtKB-UniRule"/>
</dbReference>
<proteinExistence type="inferred from homology"/>
<dbReference type="InterPro" id="IPR006677">
    <property type="entry name" value="tRNA_intron_Endonuc_cat-like"/>
</dbReference>
<dbReference type="PANTHER" id="PTHR13070:SF0">
    <property type="entry name" value="TRNA-SPLICING ENDONUCLEASE SUBUNIT SEN34"/>
    <property type="match status" value="1"/>
</dbReference>
<dbReference type="GO" id="GO:0003676">
    <property type="term" value="F:nucleic acid binding"/>
    <property type="evidence" value="ECO:0007669"/>
    <property type="project" value="InterPro"/>
</dbReference>
<comment type="caution">
    <text evidence="9">The sequence shown here is derived from an EMBL/GenBank/DDBJ whole genome shotgun (WGS) entry which is preliminary data.</text>
</comment>
<keyword evidence="10" id="KW-1185">Reference proteome</keyword>
<dbReference type="InterPro" id="IPR011856">
    <property type="entry name" value="tRNA_endonuc-like_dom_sf"/>
</dbReference>
<evidence type="ECO:0000259" key="8">
    <source>
        <dbReference type="Pfam" id="PF26577"/>
    </source>
</evidence>